<evidence type="ECO:0000313" key="1">
    <source>
        <dbReference type="EMBL" id="WLK77414.1"/>
    </source>
</evidence>
<reference evidence="1" key="1">
    <citation type="journal article" date="2023" name="Front. Cell. Infect. Microbiol.">
        <title>Virome Analysis of an Ectomycorrhizal Fungus Suillus luteus Revealing Potential Evolutionary Implications.</title>
        <authorList>
            <person name="Liu H."/>
            <person name="Zhang Y."/>
            <person name="Liu Y."/>
            <person name="Xiao J."/>
            <person name="Huang Z."/>
            <person name="Li Y."/>
            <person name="Li H."/>
            <person name="Li P."/>
        </authorList>
    </citation>
    <scope>NUCLEOTIDE SEQUENCE</scope>
    <source>
        <strain evidence="1">SlNV6</strain>
    </source>
</reference>
<dbReference type="EMBL" id="OQ862541">
    <property type="protein sequence ID" value="WLK77414.1"/>
    <property type="molecule type" value="Genomic_RNA"/>
</dbReference>
<organism evidence="1">
    <name type="scientific">Suillus luteus narnavirus 6</name>
    <dbReference type="NCBI Taxonomy" id="3067825"/>
    <lineage>
        <taxon>Viruses</taxon>
        <taxon>Riboviria</taxon>
        <taxon>Orthornavirae</taxon>
        <taxon>Lenarviricota</taxon>
        <taxon>Amabiliviricetes</taxon>
        <taxon>Wolframvirales</taxon>
        <taxon>Narnaviridae</taxon>
        <taxon>Narnavirus</taxon>
    </lineage>
</organism>
<sequence length="600" mass="68002">MTPSNESGVSLPTFDINNDVLSTKGFPLTSVLRTYSGHKCQCHHGGLEHKNVFDFNRSLGSDLFNQKIDKLPKVEVCWNSSSLFEEKLPRKLTSDSKERFLFEDLQTVNDAVSALYRGTYWCHRMTKGDTFTKLSLFRLLSQDLDGKDTQVLGKYKLSKKGVGHLRNILSTVDGLAIQICLAFPDIPQIQNWDYFDNMSNGMLKNLLSDWTTPHGENYTSFYEKLKTLRGQIKELAFHEQRGLDEIKIPRELSFMRVPISLIREKTTRNMFRISLLIQTRACGTPPPHVFLKTYRKFRETVTSPCSPPKRAVQAKLAFATKVVYERIVLDTRVGKISFLDEIKRSLTRAKISLSDSAELNTAHKDGGKYEAFRRLSSEITGKDVQMLDLENGTPTGVVIPESPDNIGTRAFHHSLGKMLRGEIVDLMTVRSESVLEPGKVREITVSDIHHAVLLHPISHILLDVLAQVPSSAAGVKAANHAFEFYKRLNHKNPRGNFIFDDVDLWVLSSDLETATDFANPYIVRIILQVFLGPHCLGIPKLYRLVVTQLLTEPRLIVDPHTNEDFMTTRGCLMGDPVTKFVMHMMHLVGKEITTSLFQKR</sequence>
<protein>
    <submittedName>
        <fullName evidence="1">RNA-dependent RNA polymerase</fullName>
    </submittedName>
</protein>
<accession>A0AA49X7A6</accession>
<proteinExistence type="predicted"/>
<name>A0AA49X7A6_9VIRU</name>
<dbReference type="GO" id="GO:0003968">
    <property type="term" value="F:RNA-directed RNA polymerase activity"/>
    <property type="evidence" value="ECO:0007669"/>
    <property type="project" value="UniProtKB-KW"/>
</dbReference>
<keyword evidence="1" id="KW-0548">Nucleotidyltransferase</keyword>
<keyword evidence="1" id="KW-0808">Transferase</keyword>
<keyword evidence="1" id="KW-0696">RNA-directed RNA polymerase</keyword>